<feature type="chain" id="PRO_5007067414" evidence="2">
    <location>
        <begin position="25"/>
        <end position="323"/>
    </location>
</feature>
<dbReference type="PANTHER" id="PTHR42928:SF5">
    <property type="entry name" value="BLR1237 PROTEIN"/>
    <property type="match status" value="1"/>
</dbReference>
<dbReference type="Proteomes" id="UP000069241">
    <property type="component" value="Chromosome"/>
</dbReference>
<reference evidence="4" key="1">
    <citation type="submission" date="2016-02" db="EMBL/GenBank/DDBJ databases">
        <authorList>
            <person name="Holder M.E."/>
            <person name="Ajami N.J."/>
            <person name="Petrosino J.F."/>
        </authorList>
    </citation>
    <scope>NUCLEOTIDE SEQUENCE [LARGE SCALE GENOMIC DNA]</scope>
    <source>
        <strain evidence="4">CCUG 45958</strain>
    </source>
</reference>
<dbReference type="PIRSF" id="PIRSF017082">
    <property type="entry name" value="YflP"/>
    <property type="match status" value="1"/>
</dbReference>
<dbReference type="CDD" id="cd07012">
    <property type="entry name" value="PBP2_Bug_TTT"/>
    <property type="match status" value="1"/>
</dbReference>
<organism evidence="3 4">
    <name type="scientific">Desulfovibrio fairfieldensis</name>
    <dbReference type="NCBI Taxonomy" id="44742"/>
    <lineage>
        <taxon>Bacteria</taxon>
        <taxon>Pseudomonadati</taxon>
        <taxon>Thermodesulfobacteriota</taxon>
        <taxon>Desulfovibrionia</taxon>
        <taxon>Desulfovibrionales</taxon>
        <taxon>Desulfovibrionaceae</taxon>
        <taxon>Desulfovibrio</taxon>
    </lineage>
</organism>
<dbReference type="InterPro" id="IPR042100">
    <property type="entry name" value="Bug_dom1"/>
</dbReference>
<dbReference type="Pfam" id="PF03401">
    <property type="entry name" value="TctC"/>
    <property type="match status" value="1"/>
</dbReference>
<accession>A0A0X8JHS5</accession>
<dbReference type="SUPFAM" id="SSF53850">
    <property type="entry name" value="Periplasmic binding protein-like II"/>
    <property type="match status" value="1"/>
</dbReference>
<proteinExistence type="inferred from homology"/>
<dbReference type="PANTHER" id="PTHR42928">
    <property type="entry name" value="TRICARBOXYLATE-BINDING PROTEIN"/>
    <property type="match status" value="1"/>
</dbReference>
<evidence type="ECO:0000313" key="3">
    <source>
        <dbReference type="EMBL" id="AMD88782.1"/>
    </source>
</evidence>
<dbReference type="AlphaFoldDB" id="A0A0X8JHS5"/>
<gene>
    <name evidence="3" type="ORF">AXF13_00865</name>
</gene>
<keyword evidence="2" id="KW-0732">Signal</keyword>
<dbReference type="STRING" id="44742.AXF13_00865"/>
<dbReference type="Gene3D" id="3.40.190.10">
    <property type="entry name" value="Periplasmic binding protein-like II"/>
    <property type="match status" value="1"/>
</dbReference>
<keyword evidence="4" id="KW-1185">Reference proteome</keyword>
<comment type="similarity">
    <text evidence="1">Belongs to the UPF0065 (bug) family.</text>
</comment>
<evidence type="ECO:0000313" key="4">
    <source>
        <dbReference type="Proteomes" id="UP000069241"/>
    </source>
</evidence>
<protein>
    <submittedName>
        <fullName evidence="3">Transporter</fullName>
    </submittedName>
</protein>
<dbReference type="RefSeq" id="WP_062251280.1">
    <property type="nucleotide sequence ID" value="NZ_CP014229.1"/>
</dbReference>
<dbReference type="Gene3D" id="3.40.190.150">
    <property type="entry name" value="Bordetella uptake gene, domain 1"/>
    <property type="match status" value="1"/>
</dbReference>
<dbReference type="InterPro" id="IPR005064">
    <property type="entry name" value="BUG"/>
</dbReference>
<feature type="signal peptide" evidence="2">
    <location>
        <begin position="1"/>
        <end position="24"/>
    </location>
</feature>
<dbReference type="EMBL" id="CP014229">
    <property type="protein sequence ID" value="AMD88782.1"/>
    <property type="molecule type" value="Genomic_DNA"/>
</dbReference>
<dbReference type="KEGG" id="dfi:AXF13_00865"/>
<evidence type="ECO:0000256" key="1">
    <source>
        <dbReference type="ARBA" id="ARBA00006987"/>
    </source>
</evidence>
<evidence type="ECO:0000256" key="2">
    <source>
        <dbReference type="SAM" id="SignalP"/>
    </source>
</evidence>
<name>A0A0X8JHS5_9BACT</name>
<sequence length="323" mass="35039">MSTRIGAFLGCIFGLFLVGGPALAAPAAYPDREISLVVPYKTGGQSDLTARKLVEIIRDKKLLPQPVVVVNIPGANTEEGLRAAMRADPDGYTLLLHHSAFVTMKALGQISMSWHDFEMIGQALEMSNSLVVNLDSRFRTISEFIEAVKKEPGKYHIAIPGLDGVAHLALLDVLARAGIQDKVEIMPFDGACETAAALMGGRVDMRAVPNADMARFVIAGEQRVLLVMGDDKLPGIRVPCYAADLGLKNTLILHNGVFAPRGTPEKIRNILAHALQQAVESEEFQTFATQQMARGRFLDAADWAEVFAKDEENTAAVAKFITR</sequence>